<keyword evidence="9" id="KW-1185">Reference proteome</keyword>
<evidence type="ECO:0000313" key="8">
    <source>
        <dbReference type="EMBL" id="MDQ0178745.1"/>
    </source>
</evidence>
<evidence type="ECO:0000313" key="7">
    <source>
        <dbReference type="EMBL" id="MDP9905515.1"/>
    </source>
</evidence>
<evidence type="ECO:0000256" key="1">
    <source>
        <dbReference type="ARBA" id="ARBA00005854"/>
    </source>
</evidence>
<accession>A0AAW8DIV3</accession>
<dbReference type="SUPFAM" id="SSF51735">
    <property type="entry name" value="NAD(P)-binding Rossmann-fold domains"/>
    <property type="match status" value="1"/>
</dbReference>
<dbReference type="Proteomes" id="UP001242995">
    <property type="component" value="Unassembled WGS sequence"/>
</dbReference>
<dbReference type="RefSeq" id="WP_306961595.1">
    <property type="nucleotide sequence ID" value="NZ_JAUSRG010000006.1"/>
</dbReference>
<dbReference type="InterPro" id="IPR006140">
    <property type="entry name" value="D-isomer_DH_NAD-bd"/>
</dbReference>
<evidence type="ECO:0000256" key="2">
    <source>
        <dbReference type="ARBA" id="ARBA00023002"/>
    </source>
</evidence>
<dbReference type="Gene3D" id="3.40.50.720">
    <property type="entry name" value="NAD(P)-binding Rossmann-like Domain"/>
    <property type="match status" value="2"/>
</dbReference>
<dbReference type="SUPFAM" id="SSF52283">
    <property type="entry name" value="Formate/glycerate dehydrogenase catalytic domain-like"/>
    <property type="match status" value="1"/>
</dbReference>
<sequence length="351" mass="37182">MNFPESSGSNVHLRAHKPETLLVMGNDVMGWQFGETELARLREIASVGTPLVTDELVSAGVRARLAEVEVLITSWGCPPLDEAVLDAAPRLRAVLHAAGSVRGHVGEAVFERGLLVTTAAGVNAEPVAQYTVAAVLWALKKVPFLAQDARRHRQDVSYRDRHGELSGYGRTVAVVGFSRIGRRVVDLLGRLETGNKILVADPYADPAEVIAAGAEPVVLADALSRADVLSLHAPALPETRHMIGQAELALLGPGATLINTARGSLVDTAALERACATGRLDAILDVTDPEPLPAGSPLYDLPNVLLTPHVAGSMGSETRRMTAAVLTELERYATGLPPLSPITRETLALQA</sequence>
<dbReference type="PANTHER" id="PTHR10996:SF178">
    <property type="entry name" value="2-HYDROXYACID DEHYDROGENASE YGL185C-RELATED"/>
    <property type="match status" value="1"/>
</dbReference>
<dbReference type="PANTHER" id="PTHR10996">
    <property type="entry name" value="2-HYDROXYACID DEHYDROGENASE-RELATED"/>
    <property type="match status" value="1"/>
</dbReference>
<dbReference type="InterPro" id="IPR050223">
    <property type="entry name" value="D-isomer_2-hydroxyacid_DH"/>
</dbReference>
<dbReference type="EMBL" id="JAUSRG010000006">
    <property type="protein sequence ID" value="MDP9905515.1"/>
    <property type="molecule type" value="Genomic_DNA"/>
</dbReference>
<evidence type="ECO:0000259" key="5">
    <source>
        <dbReference type="Pfam" id="PF00389"/>
    </source>
</evidence>
<keyword evidence="3" id="KW-0520">NAD</keyword>
<dbReference type="InterPro" id="IPR036291">
    <property type="entry name" value="NAD(P)-bd_dom_sf"/>
</dbReference>
<dbReference type="AlphaFoldDB" id="A0AAW8DIV3"/>
<dbReference type="EMBL" id="JAUSTF010000001">
    <property type="protein sequence ID" value="MDQ0178745.1"/>
    <property type="molecule type" value="Genomic_DNA"/>
</dbReference>
<keyword evidence="2 4" id="KW-0560">Oxidoreductase</keyword>
<feature type="domain" description="D-isomer specific 2-hydroxyacid dehydrogenase NAD-binding" evidence="6">
    <location>
        <begin position="133"/>
        <end position="311"/>
    </location>
</feature>
<dbReference type="Pfam" id="PF02826">
    <property type="entry name" value="2-Hacid_dh_C"/>
    <property type="match status" value="1"/>
</dbReference>
<evidence type="ECO:0000313" key="10">
    <source>
        <dbReference type="Proteomes" id="UP001242995"/>
    </source>
</evidence>
<evidence type="ECO:0000313" key="9">
    <source>
        <dbReference type="Proteomes" id="UP001230951"/>
    </source>
</evidence>
<proteinExistence type="inferred from homology"/>
<comment type="caution">
    <text evidence="7">The sequence shown here is derived from an EMBL/GenBank/DDBJ whole genome shotgun (WGS) entry which is preliminary data.</text>
</comment>
<dbReference type="InterPro" id="IPR006139">
    <property type="entry name" value="D-isomer_2_OHA_DH_cat_dom"/>
</dbReference>
<evidence type="ECO:0000256" key="3">
    <source>
        <dbReference type="ARBA" id="ARBA00023027"/>
    </source>
</evidence>
<reference evidence="7 9" key="1">
    <citation type="submission" date="2023-07" db="EMBL/GenBank/DDBJ databases">
        <title>Sorghum-associated microbial communities from plants grown in Nebraska, USA.</title>
        <authorList>
            <person name="Schachtman D."/>
        </authorList>
    </citation>
    <scope>NUCLEOTIDE SEQUENCE</scope>
    <source>
        <strain evidence="7">DS1006</strain>
        <strain evidence="8 9">DS1016</strain>
    </source>
</reference>
<dbReference type="GO" id="GO:0016618">
    <property type="term" value="F:hydroxypyruvate reductase [NAD(P)H] activity"/>
    <property type="evidence" value="ECO:0007669"/>
    <property type="project" value="TreeGrafter"/>
</dbReference>
<dbReference type="Proteomes" id="UP001230951">
    <property type="component" value="Unassembled WGS sequence"/>
</dbReference>
<dbReference type="GO" id="GO:0005829">
    <property type="term" value="C:cytosol"/>
    <property type="evidence" value="ECO:0007669"/>
    <property type="project" value="TreeGrafter"/>
</dbReference>
<protein>
    <submittedName>
        <fullName evidence="7">Phosphoglycerate dehydrogenase-like enzyme</fullName>
    </submittedName>
</protein>
<comment type="similarity">
    <text evidence="1 4">Belongs to the D-isomer specific 2-hydroxyacid dehydrogenase family.</text>
</comment>
<dbReference type="GO" id="GO:0051287">
    <property type="term" value="F:NAD binding"/>
    <property type="evidence" value="ECO:0007669"/>
    <property type="project" value="InterPro"/>
</dbReference>
<feature type="domain" description="D-isomer specific 2-hydroxyacid dehydrogenase catalytic" evidence="5">
    <location>
        <begin position="43"/>
        <end position="341"/>
    </location>
</feature>
<name>A0AAW8DIV3_9MICC</name>
<evidence type="ECO:0000256" key="4">
    <source>
        <dbReference type="RuleBase" id="RU003719"/>
    </source>
</evidence>
<dbReference type="Pfam" id="PF00389">
    <property type="entry name" value="2-Hacid_dh"/>
    <property type="match status" value="1"/>
</dbReference>
<dbReference type="PROSITE" id="PS00670">
    <property type="entry name" value="D_2_HYDROXYACID_DH_2"/>
    <property type="match status" value="1"/>
</dbReference>
<dbReference type="GO" id="GO:0030267">
    <property type="term" value="F:glyoxylate reductase (NADPH) activity"/>
    <property type="evidence" value="ECO:0007669"/>
    <property type="project" value="TreeGrafter"/>
</dbReference>
<dbReference type="InterPro" id="IPR029753">
    <property type="entry name" value="D-isomer_DH_CS"/>
</dbReference>
<evidence type="ECO:0000259" key="6">
    <source>
        <dbReference type="Pfam" id="PF02826"/>
    </source>
</evidence>
<gene>
    <name evidence="7" type="ORF">J2S90_002486</name>
    <name evidence="8" type="ORF">J2S93_000152</name>
</gene>
<dbReference type="CDD" id="cd12167">
    <property type="entry name" value="2-Hacid_dh_8"/>
    <property type="match status" value="1"/>
</dbReference>
<organism evidence="7 10">
    <name type="scientific">Arthrobacter bambusae</name>
    <dbReference type="NCBI Taxonomy" id="1338426"/>
    <lineage>
        <taxon>Bacteria</taxon>
        <taxon>Bacillati</taxon>
        <taxon>Actinomycetota</taxon>
        <taxon>Actinomycetes</taxon>
        <taxon>Micrococcales</taxon>
        <taxon>Micrococcaceae</taxon>
        <taxon>Arthrobacter</taxon>
    </lineage>
</organism>